<dbReference type="OrthoDB" id="10255963at2759"/>
<dbReference type="Proteomes" id="UP000179179">
    <property type="component" value="Unassembled WGS sequence"/>
</dbReference>
<evidence type="ECO:0000313" key="3">
    <source>
        <dbReference type="EMBL" id="OGM46457.1"/>
    </source>
</evidence>
<dbReference type="InterPro" id="IPR035917">
    <property type="entry name" value="YjbQ-like_sf"/>
</dbReference>
<evidence type="ECO:0000256" key="2">
    <source>
        <dbReference type="SAM" id="SignalP"/>
    </source>
</evidence>
<accession>A0A1F8A432</accession>
<organism evidence="3 4">
    <name type="scientific">Aspergillus bombycis</name>
    <dbReference type="NCBI Taxonomy" id="109264"/>
    <lineage>
        <taxon>Eukaryota</taxon>
        <taxon>Fungi</taxon>
        <taxon>Dikarya</taxon>
        <taxon>Ascomycota</taxon>
        <taxon>Pezizomycotina</taxon>
        <taxon>Eurotiomycetes</taxon>
        <taxon>Eurotiomycetidae</taxon>
        <taxon>Eurotiales</taxon>
        <taxon>Aspergillaceae</taxon>
        <taxon>Aspergillus</taxon>
    </lineage>
</organism>
<sequence length="454" mass="51379">MRLQKTYVLAVIWAASGAAAVTQITDEQMASYLGEGGVELADRYAPMWFFGQALEHPPCYPTWAFGGSPTSNDVYDSSHRTPAAAQCEYPDVGCKCRNPGVAINNRAPGFPIYYTFKRCSDTEVRVAYNLFYEKDGAKVIGVIDTGHDYDWERVIIIHSRDGNNMWAPSRALLSSHSGYHNLAWGDIQNTLTTEEVQAGAANDPNGVRNNDHPKVYISWSKHAHFDTRNTGWVDPISQSTDNAFRSNDWWHYVDRQYYHACFDADKCRSYQITPQMPVRLWAVLVGAVPQVIPLMCKRVSVLLRNLEHVAMSWFQKTFSLPPKSRGSYLIDDEVRKQLPEIKDYKVGILHLFIKHTSCALSLNENWDEDVREDMTNALERIAPYDREGDLYLHSAEGEDDMPAHIKSALIGASVSIPISDGKLATGTWQGIWYLEFRAHTHRRNVVATIQGEKK</sequence>
<dbReference type="Gene3D" id="2.60.120.460">
    <property type="entry name" value="YjbQ-like"/>
    <property type="match status" value="1"/>
</dbReference>
<dbReference type="InterPro" id="IPR001602">
    <property type="entry name" value="UPF0047_YjbQ-like"/>
</dbReference>
<name>A0A1F8A432_9EURO</name>
<dbReference type="GeneID" id="34447916"/>
<dbReference type="STRING" id="109264.A0A1F8A432"/>
<feature type="chain" id="PRO_5009534448" evidence="2">
    <location>
        <begin position="20"/>
        <end position="454"/>
    </location>
</feature>
<protein>
    <submittedName>
        <fullName evidence="3">Uncharacterized protein</fullName>
    </submittedName>
</protein>
<comment type="similarity">
    <text evidence="1">Belongs to the UPF0047 family.</text>
</comment>
<dbReference type="NCBIfam" id="TIGR00149">
    <property type="entry name" value="TIGR00149_YjbQ"/>
    <property type="match status" value="1"/>
</dbReference>
<proteinExistence type="inferred from homology"/>
<keyword evidence="2" id="KW-0732">Signal</keyword>
<evidence type="ECO:0000313" key="4">
    <source>
        <dbReference type="Proteomes" id="UP000179179"/>
    </source>
</evidence>
<dbReference type="PANTHER" id="PTHR30615">
    <property type="entry name" value="UNCHARACTERIZED PROTEIN YJBQ-RELATED"/>
    <property type="match status" value="1"/>
</dbReference>
<gene>
    <name evidence="3" type="ORF">ABOM_004526</name>
</gene>
<keyword evidence="4" id="KW-1185">Reference proteome</keyword>
<dbReference type="EMBL" id="LYCR01000031">
    <property type="protein sequence ID" value="OGM46457.1"/>
    <property type="molecule type" value="Genomic_DNA"/>
</dbReference>
<evidence type="ECO:0000256" key="1">
    <source>
        <dbReference type="ARBA" id="ARBA00005534"/>
    </source>
</evidence>
<comment type="caution">
    <text evidence="3">The sequence shown here is derived from an EMBL/GenBank/DDBJ whole genome shotgun (WGS) entry which is preliminary data.</text>
</comment>
<dbReference type="SUPFAM" id="SSF111038">
    <property type="entry name" value="YjbQ-like"/>
    <property type="match status" value="1"/>
</dbReference>
<feature type="signal peptide" evidence="2">
    <location>
        <begin position="1"/>
        <end position="19"/>
    </location>
</feature>
<dbReference type="RefSeq" id="XP_022390174.1">
    <property type="nucleotide sequence ID" value="XM_022531655.1"/>
</dbReference>
<dbReference type="PANTHER" id="PTHR30615:SF8">
    <property type="entry name" value="UPF0047 PROTEIN C4A8.02C"/>
    <property type="match status" value="1"/>
</dbReference>
<dbReference type="PROSITE" id="PS01314">
    <property type="entry name" value="UPF0047"/>
    <property type="match status" value="1"/>
</dbReference>
<dbReference type="Pfam" id="PF01894">
    <property type="entry name" value="YjbQ"/>
    <property type="match status" value="1"/>
</dbReference>
<reference evidence="3 4" key="1">
    <citation type="journal article" date="2016" name="Genome Biol. Evol.">
        <title>Draft genome sequence of an aflatoxigenic Aspergillus species, A. bombycis.</title>
        <authorList>
            <person name="Moore G.G."/>
            <person name="Mack B.M."/>
            <person name="Beltz S.B."/>
            <person name="Gilbert M.K."/>
        </authorList>
    </citation>
    <scope>NUCLEOTIDE SEQUENCE [LARGE SCALE GENOMIC DNA]</scope>
    <source>
        <strain evidence="4">NRRL 26010</strain>
    </source>
</reference>
<dbReference type="AlphaFoldDB" id="A0A1F8A432"/>